<proteinExistence type="predicted"/>
<name>A0A645IS82_9ZZZZ</name>
<accession>A0A645IS82</accession>
<comment type="caution">
    <text evidence="1">The sequence shown here is derived from an EMBL/GenBank/DDBJ whole genome shotgun (WGS) entry which is preliminary data.</text>
</comment>
<dbReference type="AlphaFoldDB" id="A0A645IS82"/>
<gene>
    <name evidence="1" type="ORF">SDC9_201456</name>
</gene>
<protein>
    <recommendedName>
        <fullName evidence="2">Cytochrome C Planctomycete-type domain-containing protein</fullName>
    </recommendedName>
</protein>
<reference evidence="1" key="1">
    <citation type="submission" date="2019-08" db="EMBL/GenBank/DDBJ databases">
        <authorList>
            <person name="Kucharzyk K."/>
            <person name="Murdoch R.W."/>
            <person name="Higgins S."/>
            <person name="Loffler F."/>
        </authorList>
    </citation>
    <scope>NUCLEOTIDE SEQUENCE</scope>
</reference>
<evidence type="ECO:0000313" key="1">
    <source>
        <dbReference type="EMBL" id="MPN53790.1"/>
    </source>
</evidence>
<dbReference type="EMBL" id="VSSQ01121299">
    <property type="protein sequence ID" value="MPN53790.1"/>
    <property type="molecule type" value="Genomic_DNA"/>
</dbReference>
<organism evidence="1">
    <name type="scientific">bioreactor metagenome</name>
    <dbReference type="NCBI Taxonomy" id="1076179"/>
    <lineage>
        <taxon>unclassified sequences</taxon>
        <taxon>metagenomes</taxon>
        <taxon>ecological metagenomes</taxon>
    </lineage>
</organism>
<evidence type="ECO:0008006" key="2">
    <source>
        <dbReference type="Google" id="ProtNLM"/>
    </source>
</evidence>
<sequence length="127" mass="14117">MLTFLVLIFVAGVVFSACSWTTGGDQNIVFPENNISFMHNVKPFLAQNCSYSPCHSGFDLAGGISLVEYHHIIAIGGFIVPKNPDGSRFVQVLENKTPHFTNFYRGNINENQIKGVRQWIKEGAINN</sequence>